<evidence type="ECO:0000313" key="2">
    <source>
        <dbReference type="EMBL" id="KAF2711770.1"/>
    </source>
</evidence>
<dbReference type="Pfam" id="PF12680">
    <property type="entry name" value="SnoaL_2"/>
    <property type="match status" value="1"/>
</dbReference>
<dbReference type="AlphaFoldDB" id="A0A6G1KG65"/>
<protein>
    <recommendedName>
        <fullName evidence="1">SnoaL-like domain-containing protein</fullName>
    </recommendedName>
</protein>
<dbReference type="SUPFAM" id="SSF54427">
    <property type="entry name" value="NTF2-like"/>
    <property type="match status" value="1"/>
</dbReference>
<dbReference type="OrthoDB" id="10264449at2759"/>
<dbReference type="Gene3D" id="3.10.450.50">
    <property type="match status" value="1"/>
</dbReference>
<dbReference type="EMBL" id="MU005767">
    <property type="protein sequence ID" value="KAF2711770.1"/>
    <property type="molecule type" value="Genomic_DNA"/>
</dbReference>
<reference evidence="2" key="1">
    <citation type="journal article" date="2020" name="Stud. Mycol.">
        <title>101 Dothideomycetes genomes: a test case for predicting lifestyles and emergence of pathogens.</title>
        <authorList>
            <person name="Haridas S."/>
            <person name="Albert R."/>
            <person name="Binder M."/>
            <person name="Bloem J."/>
            <person name="Labutti K."/>
            <person name="Salamov A."/>
            <person name="Andreopoulos B."/>
            <person name="Baker S."/>
            <person name="Barry K."/>
            <person name="Bills G."/>
            <person name="Bluhm B."/>
            <person name="Cannon C."/>
            <person name="Castanera R."/>
            <person name="Culley D."/>
            <person name="Daum C."/>
            <person name="Ezra D."/>
            <person name="Gonzalez J."/>
            <person name="Henrissat B."/>
            <person name="Kuo A."/>
            <person name="Liang C."/>
            <person name="Lipzen A."/>
            <person name="Lutzoni F."/>
            <person name="Magnuson J."/>
            <person name="Mondo S."/>
            <person name="Nolan M."/>
            <person name="Ohm R."/>
            <person name="Pangilinan J."/>
            <person name="Park H.-J."/>
            <person name="Ramirez L."/>
            <person name="Alfaro M."/>
            <person name="Sun H."/>
            <person name="Tritt A."/>
            <person name="Yoshinaga Y."/>
            <person name="Zwiers L.-H."/>
            <person name="Turgeon B."/>
            <person name="Goodwin S."/>
            <person name="Spatafora J."/>
            <person name="Crous P."/>
            <person name="Grigoriev I."/>
        </authorList>
    </citation>
    <scope>NUCLEOTIDE SEQUENCE</scope>
    <source>
        <strain evidence="2">CBS 279.74</strain>
    </source>
</reference>
<evidence type="ECO:0000313" key="3">
    <source>
        <dbReference type="Proteomes" id="UP000799428"/>
    </source>
</evidence>
<accession>A0A6G1KG65</accession>
<organism evidence="2 3">
    <name type="scientific">Pleomassaria siparia CBS 279.74</name>
    <dbReference type="NCBI Taxonomy" id="1314801"/>
    <lineage>
        <taxon>Eukaryota</taxon>
        <taxon>Fungi</taxon>
        <taxon>Dikarya</taxon>
        <taxon>Ascomycota</taxon>
        <taxon>Pezizomycotina</taxon>
        <taxon>Dothideomycetes</taxon>
        <taxon>Pleosporomycetidae</taxon>
        <taxon>Pleosporales</taxon>
        <taxon>Pleomassariaceae</taxon>
        <taxon>Pleomassaria</taxon>
    </lineage>
</organism>
<dbReference type="InterPro" id="IPR037401">
    <property type="entry name" value="SnoaL-like"/>
</dbReference>
<dbReference type="Proteomes" id="UP000799428">
    <property type="component" value="Unassembled WGS sequence"/>
</dbReference>
<keyword evidence="3" id="KW-1185">Reference proteome</keyword>
<sequence length="152" mass="16804">MSTTTTTTTTTTTAPLTKEQVSAIFHLLTSHETADKFFDYLTDDVSWTMTGTAHPQALHLTSKSEVLANMARSASLFQVPHKLQIVNVLIVQGERTAVVEFEGSGGKLKTGKDYKNQYLYIVGFNEQGQIENMKGYMDTGMVRDAFEGSGLW</sequence>
<feature type="domain" description="SnoaL-like" evidence="1">
    <location>
        <begin position="24"/>
        <end position="130"/>
    </location>
</feature>
<evidence type="ECO:0000259" key="1">
    <source>
        <dbReference type="Pfam" id="PF12680"/>
    </source>
</evidence>
<dbReference type="InterPro" id="IPR032710">
    <property type="entry name" value="NTF2-like_dom_sf"/>
</dbReference>
<gene>
    <name evidence="2" type="ORF">K504DRAFT_532311</name>
</gene>
<name>A0A6G1KG65_9PLEO</name>
<proteinExistence type="predicted"/>